<dbReference type="PANTHER" id="PTHR33307:SF6">
    <property type="entry name" value="ALPHA-RHAMNOSIDASE (EUROFUNG)-RELATED"/>
    <property type="match status" value="1"/>
</dbReference>
<reference evidence="10" key="1">
    <citation type="submission" date="2020-08" db="EMBL/GenBank/DDBJ databases">
        <authorList>
            <person name="Cejkova D."/>
            <person name="Kubasova T."/>
            <person name="Jahodarova E."/>
            <person name="Rychlik I."/>
        </authorList>
    </citation>
    <scope>NUCLEOTIDE SEQUENCE</scope>
    <source>
        <strain evidence="10">An824</strain>
    </source>
</reference>
<name>A0A939B7J8_9BACT</name>
<accession>A0A939B7J8</accession>
<keyword evidence="11" id="KW-1185">Reference proteome</keyword>
<evidence type="ECO:0000259" key="8">
    <source>
        <dbReference type="Pfam" id="PF17389"/>
    </source>
</evidence>
<sequence>MIRKTLITALALTLCLSVSAAKKKKTEKQSFPVAVTNLKTERMANPMSIDTPNPRLGWVLTSDKQDVMQTSYHIIVASTAEKAANLEGDLWDATVNSDQSQWVRYAGKELSSDTQCYWRVKITTTQGESDWSETATWNVGLLYEADWKGQWIGLDKAMPWDVEDVHSQLSSRYLRTEFKVEKPVKRATLYISGLGMYEAYINGKKVGDQVLAPLPTDYRKTVLYNAFDVTSMLSAENAIGVVLGNGRYYTMQQKKKPYKIANFGYPKLRANIIIEYTDGTTQTVSTNNKWKLNPDGAIRSNNEYDGEIYDARKELKGWTSAGYDDAKWMQAERVAIPTGTLRGQMSPNMKVLKTIKPLSVKKHGDSYIVDLGQNMAGWLKTRISGVAAGDTVFIRFAEKLNEDGSLYRDNYRHAYSTDKYVADGTENGRWWAPTFVYHGFRYAEIKGMKEADINSFIGEVVSDEMAVTGSFESSDTIVNKVYHNAMWGILGNYKGMPVDCPQRDERQPWLGDRTRGCFGEAFIFDNNTLYAKWARDIVEAQREDGCIPDVAPAYWNYYSDNMTWPAALPFSIEMMYNQYGDDEPLRKYYPAVRKWLAHMRRHYMKDGLMTKDKYGDWCVPPEDIKMIHSRDPKRQTDGTLIASAYYYRLNRLMERFAKMLSKDADAAEYAAEAERVKDAFNKKFLTVNRGTSLVPGLLLYPDSTFYGNNTVTANLLPYAFGMIDDDYVRSEVEKNIIKNIITDNKAMISCGVIGVQWLMHGLTDMGRADMAWLLASNKGYPSWGYMAEKGATTIWELWNGDTANPRMNSGNHVMLLGDLVSWLYEDVAGICADPNVPGYKHIIMKPDFSVDEMDDIKASYKSVYGTIVSRWYKKNGQLYWHIEVPANTTAEVHLPDGTVKNIGSGSYDFTSTLPVQDAAVLADEFLYTNTSFPQAHSATIAETTDGDLVATYFGGTKERNPDVCIWVSRKPKGSSEWLAPQLVADGVFKTDSEEAKLAGLSGLDSTNVSADKGPIIDKKVSKNPEGWQRKACWNPVIYQIPDGDLVIDFKIGNNVADWTGWQIRSKDGGKTWSKRKPLQEGFLGPIKNKPIFNNGRIIAPTSIEKGGWRLYFEYSDDMGKTWKRTDYVAMDEGIKIIQPAIMKLKDGRLAAVARTRNEHIGITYSSDNGETWSKIQLIDTPNNNSGLDAVTLKDGRHVLICNDRPIPKGIKNGKGARTPLSVMVSDDGVNWRHWITLEESPISQYSYPSIIQTSDGHIHCIYTWRRQRIKHVELDINQLNK</sequence>
<dbReference type="Gene3D" id="2.60.40.10">
    <property type="entry name" value="Immunoglobulins"/>
    <property type="match status" value="1"/>
</dbReference>
<evidence type="ECO:0000313" key="10">
    <source>
        <dbReference type="EMBL" id="MBM6673632.1"/>
    </source>
</evidence>
<evidence type="ECO:0000259" key="9">
    <source>
        <dbReference type="Pfam" id="PF17390"/>
    </source>
</evidence>
<dbReference type="Gene3D" id="2.60.420.10">
    <property type="entry name" value="Maltose phosphorylase, domain 3"/>
    <property type="match status" value="1"/>
</dbReference>
<keyword evidence="3 10" id="KW-0378">Hydrolase</keyword>
<evidence type="ECO:0000259" key="5">
    <source>
        <dbReference type="Pfam" id="PF05592"/>
    </source>
</evidence>
<dbReference type="EMBL" id="JACJJG010000029">
    <property type="protein sequence ID" value="MBM6673632.1"/>
    <property type="molecule type" value="Genomic_DNA"/>
</dbReference>
<dbReference type="InterPro" id="IPR012341">
    <property type="entry name" value="6hp_glycosidase-like_sf"/>
</dbReference>
<dbReference type="Pfam" id="PF17389">
    <property type="entry name" value="Bac_rhamnosid6H"/>
    <property type="match status" value="1"/>
</dbReference>
<evidence type="ECO:0000313" key="11">
    <source>
        <dbReference type="Proteomes" id="UP000706891"/>
    </source>
</evidence>
<feature type="domain" description="Alpha-L-rhamnosidase six-hairpin glycosidase" evidence="8">
    <location>
        <begin position="468"/>
        <end position="827"/>
    </location>
</feature>
<dbReference type="EC" id="3.2.1.40" evidence="2"/>
<comment type="caution">
    <text evidence="10">The sequence shown here is derived from an EMBL/GenBank/DDBJ whole genome shotgun (WGS) entry which is preliminary data.</text>
</comment>
<evidence type="ECO:0000256" key="3">
    <source>
        <dbReference type="ARBA" id="ARBA00022801"/>
    </source>
</evidence>
<dbReference type="Gene3D" id="2.120.10.10">
    <property type="match status" value="1"/>
</dbReference>
<dbReference type="Pfam" id="PF05592">
    <property type="entry name" value="Bac_rhamnosid"/>
    <property type="match status" value="1"/>
</dbReference>
<dbReference type="Pfam" id="PF17390">
    <property type="entry name" value="Bac_rhamnosid_C"/>
    <property type="match status" value="1"/>
</dbReference>
<feature type="signal peptide" evidence="4">
    <location>
        <begin position="1"/>
        <end position="20"/>
    </location>
</feature>
<dbReference type="InterPro" id="IPR013783">
    <property type="entry name" value="Ig-like_fold"/>
</dbReference>
<dbReference type="InterPro" id="IPR008928">
    <property type="entry name" value="6-hairpin_glycosidase_sf"/>
</dbReference>
<dbReference type="Proteomes" id="UP000706891">
    <property type="component" value="Unassembled WGS sequence"/>
</dbReference>
<feature type="domain" description="Sialidase" evidence="7">
    <location>
        <begin position="946"/>
        <end position="987"/>
    </location>
</feature>
<feature type="chain" id="PRO_5037979999" description="alpha-L-rhamnosidase" evidence="4">
    <location>
        <begin position="21"/>
        <end position="1281"/>
    </location>
</feature>
<evidence type="ECO:0000259" key="7">
    <source>
        <dbReference type="Pfam" id="PF13088"/>
    </source>
</evidence>
<proteinExistence type="predicted"/>
<evidence type="ECO:0000259" key="6">
    <source>
        <dbReference type="Pfam" id="PF08531"/>
    </source>
</evidence>
<feature type="domain" description="Alpha-L-rhamnosidase C-terminal" evidence="9">
    <location>
        <begin position="834"/>
        <end position="903"/>
    </location>
</feature>
<reference evidence="10" key="2">
    <citation type="journal article" date="2021" name="Sci. Rep.">
        <title>The distribution of antibiotic resistance genes in chicken gut microbiota commensals.</title>
        <authorList>
            <person name="Juricova H."/>
            <person name="Matiasovicova J."/>
            <person name="Kubasova T."/>
            <person name="Cejkova D."/>
            <person name="Rychlik I."/>
        </authorList>
    </citation>
    <scope>NUCLEOTIDE SEQUENCE</scope>
    <source>
        <strain evidence="10">An824</strain>
    </source>
</reference>
<protein>
    <recommendedName>
        <fullName evidence="2">alpha-L-rhamnosidase</fullName>
        <ecNumber evidence="2">3.2.1.40</ecNumber>
    </recommendedName>
</protein>
<keyword evidence="4" id="KW-0732">Signal</keyword>
<organism evidence="10 11">
    <name type="scientific">Marseilla massiliensis</name>
    <dbReference type="NCBI Taxonomy" id="1841864"/>
    <lineage>
        <taxon>Bacteria</taxon>
        <taxon>Pseudomonadati</taxon>
        <taxon>Bacteroidota</taxon>
        <taxon>Bacteroidia</taxon>
        <taxon>Bacteroidales</taxon>
        <taxon>Prevotellaceae</taxon>
        <taxon>Marseilla</taxon>
    </lineage>
</organism>
<dbReference type="GO" id="GO:0030596">
    <property type="term" value="F:alpha-L-rhamnosidase activity"/>
    <property type="evidence" value="ECO:0007669"/>
    <property type="project" value="UniProtKB-EC"/>
</dbReference>
<dbReference type="InterPro" id="IPR016007">
    <property type="entry name" value="Alpha_rhamnosid"/>
</dbReference>
<dbReference type="Pfam" id="PF25788">
    <property type="entry name" value="Ig_Rha78A_N"/>
    <property type="match status" value="1"/>
</dbReference>
<feature type="domain" description="Alpha-L-rhamnosidase concanavalin-like" evidence="5">
    <location>
        <begin position="363"/>
        <end position="461"/>
    </location>
</feature>
<dbReference type="RefSeq" id="WP_205104443.1">
    <property type="nucleotide sequence ID" value="NZ_JACJJG010000029.1"/>
</dbReference>
<dbReference type="GO" id="GO:0005975">
    <property type="term" value="P:carbohydrate metabolic process"/>
    <property type="evidence" value="ECO:0007669"/>
    <property type="project" value="InterPro"/>
</dbReference>
<dbReference type="InterPro" id="IPR035396">
    <property type="entry name" value="Bac_rhamnosid6H"/>
</dbReference>
<feature type="domain" description="Bacterial alpha-L-rhamnosidase N-terminal" evidence="6">
    <location>
        <begin position="182"/>
        <end position="351"/>
    </location>
</feature>
<evidence type="ECO:0000256" key="4">
    <source>
        <dbReference type="SAM" id="SignalP"/>
    </source>
</evidence>
<dbReference type="Pfam" id="PF08531">
    <property type="entry name" value="Bac_rhamnosid_N"/>
    <property type="match status" value="1"/>
</dbReference>
<dbReference type="Pfam" id="PF13088">
    <property type="entry name" value="BNR_2"/>
    <property type="match status" value="2"/>
</dbReference>
<dbReference type="Gene3D" id="1.50.10.10">
    <property type="match status" value="1"/>
</dbReference>
<dbReference type="InterPro" id="IPR035398">
    <property type="entry name" value="Bac_rhamnosid_C"/>
</dbReference>
<feature type="domain" description="Sialidase" evidence="7">
    <location>
        <begin position="1025"/>
        <end position="1260"/>
    </location>
</feature>
<dbReference type="CDD" id="cd15482">
    <property type="entry name" value="Sialidase_non-viral"/>
    <property type="match status" value="1"/>
</dbReference>
<evidence type="ECO:0000256" key="2">
    <source>
        <dbReference type="ARBA" id="ARBA00012652"/>
    </source>
</evidence>
<comment type="catalytic activity">
    <reaction evidence="1">
        <text>Hydrolysis of terminal non-reducing alpha-L-rhamnose residues in alpha-L-rhamnosides.</text>
        <dbReference type="EC" id="3.2.1.40"/>
    </reaction>
</comment>
<dbReference type="SUPFAM" id="SSF48208">
    <property type="entry name" value="Six-hairpin glycosidases"/>
    <property type="match status" value="1"/>
</dbReference>
<dbReference type="InterPro" id="IPR036278">
    <property type="entry name" value="Sialidase_sf"/>
</dbReference>
<dbReference type="Gene3D" id="2.60.120.260">
    <property type="entry name" value="Galactose-binding domain-like"/>
    <property type="match status" value="2"/>
</dbReference>
<dbReference type="SUPFAM" id="SSF50939">
    <property type="entry name" value="Sialidases"/>
    <property type="match status" value="1"/>
</dbReference>
<gene>
    <name evidence="10" type="ORF">H6A34_07065</name>
</gene>
<dbReference type="InterPro" id="IPR013737">
    <property type="entry name" value="Bac_rhamnosid_N"/>
</dbReference>
<evidence type="ECO:0000256" key="1">
    <source>
        <dbReference type="ARBA" id="ARBA00001445"/>
    </source>
</evidence>
<dbReference type="InterPro" id="IPR008902">
    <property type="entry name" value="Rhamnosid_concanavalin"/>
</dbReference>
<dbReference type="InterPro" id="IPR011040">
    <property type="entry name" value="Sialidase"/>
</dbReference>
<dbReference type="PANTHER" id="PTHR33307">
    <property type="entry name" value="ALPHA-RHAMNOSIDASE (EUROFUNG)"/>
    <property type="match status" value="1"/>
</dbReference>